<dbReference type="Proteomes" id="UP000789901">
    <property type="component" value="Unassembled WGS sequence"/>
</dbReference>
<accession>A0ABN7V983</accession>
<sequence>MVGINTRKTDCTDAEWIEYCNMPQICDNKTPKIERYWKFLYTGNKYCGISYNEYLLKVKKKSISEYNYDNETRSTLQIIMSDSRRDAS</sequence>
<name>A0ABN7V983_GIGMA</name>
<proteinExistence type="predicted"/>
<evidence type="ECO:0000313" key="1">
    <source>
        <dbReference type="EMBL" id="CAG8746161.1"/>
    </source>
</evidence>
<dbReference type="EMBL" id="CAJVQB010011227">
    <property type="protein sequence ID" value="CAG8746161.1"/>
    <property type="molecule type" value="Genomic_DNA"/>
</dbReference>
<organism evidence="1 2">
    <name type="scientific">Gigaspora margarita</name>
    <dbReference type="NCBI Taxonomy" id="4874"/>
    <lineage>
        <taxon>Eukaryota</taxon>
        <taxon>Fungi</taxon>
        <taxon>Fungi incertae sedis</taxon>
        <taxon>Mucoromycota</taxon>
        <taxon>Glomeromycotina</taxon>
        <taxon>Glomeromycetes</taxon>
        <taxon>Diversisporales</taxon>
        <taxon>Gigasporaceae</taxon>
        <taxon>Gigaspora</taxon>
    </lineage>
</organism>
<feature type="non-terminal residue" evidence="1">
    <location>
        <position position="88"/>
    </location>
</feature>
<reference evidence="1 2" key="1">
    <citation type="submission" date="2021-06" db="EMBL/GenBank/DDBJ databases">
        <authorList>
            <person name="Kallberg Y."/>
            <person name="Tangrot J."/>
            <person name="Rosling A."/>
        </authorList>
    </citation>
    <scope>NUCLEOTIDE SEQUENCE [LARGE SCALE GENOMIC DNA]</scope>
    <source>
        <strain evidence="1 2">120-4 pot B 10/14</strain>
    </source>
</reference>
<gene>
    <name evidence="1" type="ORF">GMARGA_LOCUS15896</name>
</gene>
<keyword evidence="2" id="KW-1185">Reference proteome</keyword>
<evidence type="ECO:0000313" key="2">
    <source>
        <dbReference type="Proteomes" id="UP000789901"/>
    </source>
</evidence>
<protein>
    <submittedName>
        <fullName evidence="1">33863_t:CDS:1</fullName>
    </submittedName>
</protein>
<comment type="caution">
    <text evidence="1">The sequence shown here is derived from an EMBL/GenBank/DDBJ whole genome shotgun (WGS) entry which is preliminary data.</text>
</comment>